<accession>A0ABU9B8Y7</accession>
<sequence>MTSTLPADAPPPSSPDEAPDLSLRGFARRLQQADVLDAPAAPGIDLSGVVASVQAAQAAAVAAAQAGAMPWDAPGAQGRGADGPPPGSAAAAGAAAAAAVGFGAAGAGVSTEPATGAARSGQLRSGLRWQAEDVVDVEPLPPSAIAAAVADHADHADDLDLDLSHTDGEADAATMRRAGAAAQRWQRDQTAQALQDWQPDLRAIGLRAALDPRVCTPWRPGAWIGAARTVVEASTELVNTPQGPLVDSRPALRLLVLWAPPDAAAPRPARWPQQLRLQPEDGRSTADQLLALLPATAELWLDPADADLDWALLAEIALHHDSGLRPAEREALRALIARERDRGWARLNDDYVSAGPGEAVQRRGAPD</sequence>
<evidence type="ECO:0000313" key="3">
    <source>
        <dbReference type="Proteomes" id="UP001368500"/>
    </source>
</evidence>
<protein>
    <submittedName>
        <fullName evidence="2">Uncharacterized protein</fullName>
    </submittedName>
</protein>
<dbReference type="Proteomes" id="UP001368500">
    <property type="component" value="Unassembled WGS sequence"/>
</dbReference>
<keyword evidence="3" id="KW-1185">Reference proteome</keyword>
<name>A0ABU9B8Y7_9BURK</name>
<reference evidence="2 3" key="1">
    <citation type="submission" date="2024-04" db="EMBL/GenBank/DDBJ databases">
        <title>Novel species of the genus Ideonella isolated from streams.</title>
        <authorList>
            <person name="Lu H."/>
        </authorList>
    </citation>
    <scope>NUCLEOTIDE SEQUENCE [LARGE SCALE GENOMIC DNA]</scope>
    <source>
        <strain evidence="2 3">BYS139W</strain>
    </source>
</reference>
<feature type="region of interest" description="Disordered" evidence="1">
    <location>
        <begin position="1"/>
        <end position="23"/>
    </location>
</feature>
<organism evidence="2 3">
    <name type="scientific">Pseudaquabacterium rugosum</name>
    <dbReference type="NCBI Taxonomy" id="2984194"/>
    <lineage>
        <taxon>Bacteria</taxon>
        <taxon>Pseudomonadati</taxon>
        <taxon>Pseudomonadota</taxon>
        <taxon>Betaproteobacteria</taxon>
        <taxon>Burkholderiales</taxon>
        <taxon>Sphaerotilaceae</taxon>
        <taxon>Pseudaquabacterium</taxon>
    </lineage>
</organism>
<evidence type="ECO:0000256" key="1">
    <source>
        <dbReference type="SAM" id="MobiDB-lite"/>
    </source>
</evidence>
<gene>
    <name evidence="2" type="ORF">AACH11_06025</name>
</gene>
<comment type="caution">
    <text evidence="2">The sequence shown here is derived from an EMBL/GenBank/DDBJ whole genome shotgun (WGS) entry which is preliminary data.</text>
</comment>
<dbReference type="EMBL" id="JBBUTF010000005">
    <property type="protein sequence ID" value="MEK8025515.1"/>
    <property type="molecule type" value="Genomic_DNA"/>
</dbReference>
<evidence type="ECO:0000313" key="2">
    <source>
        <dbReference type="EMBL" id="MEK8025515.1"/>
    </source>
</evidence>
<proteinExistence type="predicted"/>
<dbReference type="RefSeq" id="WP_341373302.1">
    <property type="nucleotide sequence ID" value="NZ_JBBUTF010000005.1"/>
</dbReference>